<dbReference type="PANTHER" id="PTHR43133:SF57">
    <property type="entry name" value="RNA POLYMERASE SIGMA-70 FACTOR"/>
    <property type="match status" value="1"/>
</dbReference>
<proteinExistence type="inferred from homology"/>
<dbReference type="Proteomes" id="UP001501777">
    <property type="component" value="Unassembled WGS sequence"/>
</dbReference>
<feature type="domain" description="RNA polymerase sigma-70 region 4" evidence="8">
    <location>
        <begin position="143"/>
        <end position="190"/>
    </location>
</feature>
<dbReference type="PANTHER" id="PTHR43133">
    <property type="entry name" value="RNA POLYMERASE ECF-TYPE SIGMA FACTO"/>
    <property type="match status" value="1"/>
</dbReference>
<dbReference type="InterPro" id="IPR014284">
    <property type="entry name" value="RNA_pol_sigma-70_dom"/>
</dbReference>
<keyword evidence="2" id="KW-0805">Transcription regulation</keyword>
<evidence type="ECO:0000259" key="7">
    <source>
        <dbReference type="Pfam" id="PF04542"/>
    </source>
</evidence>
<dbReference type="EMBL" id="BAAASG010000033">
    <property type="protein sequence ID" value="GAA2523457.1"/>
    <property type="molecule type" value="Genomic_DNA"/>
</dbReference>
<dbReference type="Gene3D" id="1.10.1740.10">
    <property type="match status" value="1"/>
</dbReference>
<dbReference type="InterPro" id="IPR036388">
    <property type="entry name" value="WH-like_DNA-bd_sf"/>
</dbReference>
<reference evidence="9 10" key="1">
    <citation type="journal article" date="2019" name="Int. J. Syst. Evol. Microbiol.">
        <title>The Global Catalogue of Microorganisms (GCM) 10K type strain sequencing project: providing services to taxonomists for standard genome sequencing and annotation.</title>
        <authorList>
            <consortium name="The Broad Institute Genomics Platform"/>
            <consortium name="The Broad Institute Genome Sequencing Center for Infectious Disease"/>
            <person name="Wu L."/>
            <person name="Ma J."/>
        </authorList>
    </citation>
    <scope>NUCLEOTIDE SEQUENCE [LARGE SCALE GENOMIC DNA]</scope>
    <source>
        <strain evidence="9 10">JCM 4395</strain>
    </source>
</reference>
<gene>
    <name evidence="9" type="ORF">GCM10010276_88410</name>
</gene>
<dbReference type="InterPro" id="IPR039425">
    <property type="entry name" value="RNA_pol_sigma-70-like"/>
</dbReference>
<name>A0ABN3NKG3_STRLO</name>
<accession>A0ABN3NKG3</accession>
<evidence type="ECO:0000313" key="10">
    <source>
        <dbReference type="Proteomes" id="UP001501777"/>
    </source>
</evidence>
<evidence type="ECO:0000256" key="1">
    <source>
        <dbReference type="ARBA" id="ARBA00010641"/>
    </source>
</evidence>
<feature type="domain" description="RNA polymerase sigma-70 region 2" evidence="7">
    <location>
        <begin position="36"/>
        <end position="101"/>
    </location>
</feature>
<dbReference type="SUPFAM" id="SSF88946">
    <property type="entry name" value="Sigma2 domain of RNA polymerase sigma factors"/>
    <property type="match status" value="1"/>
</dbReference>
<protein>
    <submittedName>
        <fullName evidence="9">Sigma-70 family RNA polymerase sigma factor</fullName>
    </submittedName>
</protein>
<evidence type="ECO:0000256" key="6">
    <source>
        <dbReference type="SAM" id="MobiDB-lite"/>
    </source>
</evidence>
<dbReference type="Gene3D" id="1.10.10.10">
    <property type="entry name" value="Winged helix-like DNA-binding domain superfamily/Winged helix DNA-binding domain"/>
    <property type="match status" value="1"/>
</dbReference>
<dbReference type="InterPro" id="IPR007630">
    <property type="entry name" value="RNA_pol_sigma70_r4"/>
</dbReference>
<evidence type="ECO:0000259" key="8">
    <source>
        <dbReference type="Pfam" id="PF04545"/>
    </source>
</evidence>
<keyword evidence="10" id="KW-1185">Reference proteome</keyword>
<keyword evidence="3" id="KW-0731">Sigma factor</keyword>
<comment type="caution">
    <text evidence="9">The sequence shown here is derived from an EMBL/GenBank/DDBJ whole genome shotgun (WGS) entry which is preliminary data.</text>
</comment>
<evidence type="ECO:0000256" key="2">
    <source>
        <dbReference type="ARBA" id="ARBA00023015"/>
    </source>
</evidence>
<feature type="compositionally biased region" description="Low complexity" evidence="6">
    <location>
        <begin position="208"/>
        <end position="218"/>
    </location>
</feature>
<evidence type="ECO:0000313" key="9">
    <source>
        <dbReference type="EMBL" id="GAA2523457.1"/>
    </source>
</evidence>
<dbReference type="NCBIfam" id="TIGR02937">
    <property type="entry name" value="sigma70-ECF"/>
    <property type="match status" value="1"/>
</dbReference>
<dbReference type="Pfam" id="PF04545">
    <property type="entry name" value="Sigma70_r4"/>
    <property type="match status" value="1"/>
</dbReference>
<organism evidence="9 10">
    <name type="scientific">Streptomyces longisporus</name>
    <dbReference type="NCBI Taxonomy" id="1948"/>
    <lineage>
        <taxon>Bacteria</taxon>
        <taxon>Bacillati</taxon>
        <taxon>Actinomycetota</taxon>
        <taxon>Actinomycetes</taxon>
        <taxon>Kitasatosporales</taxon>
        <taxon>Streptomycetaceae</taxon>
        <taxon>Streptomyces</taxon>
    </lineage>
</organism>
<comment type="similarity">
    <text evidence="1">Belongs to the sigma-70 factor family. ECF subfamily.</text>
</comment>
<keyword evidence="5" id="KW-0804">Transcription</keyword>
<dbReference type="RefSeq" id="WP_344406973.1">
    <property type="nucleotide sequence ID" value="NZ_BAAASG010000033.1"/>
</dbReference>
<dbReference type="InterPro" id="IPR013324">
    <property type="entry name" value="RNA_pol_sigma_r3/r4-like"/>
</dbReference>
<dbReference type="Pfam" id="PF04542">
    <property type="entry name" value="Sigma70_r2"/>
    <property type="match status" value="1"/>
</dbReference>
<evidence type="ECO:0000256" key="4">
    <source>
        <dbReference type="ARBA" id="ARBA00023125"/>
    </source>
</evidence>
<evidence type="ECO:0000256" key="3">
    <source>
        <dbReference type="ARBA" id="ARBA00023082"/>
    </source>
</evidence>
<evidence type="ECO:0000256" key="5">
    <source>
        <dbReference type="ARBA" id="ARBA00023163"/>
    </source>
</evidence>
<dbReference type="SUPFAM" id="SSF88659">
    <property type="entry name" value="Sigma3 and sigma4 domains of RNA polymerase sigma factors"/>
    <property type="match status" value="1"/>
</dbReference>
<keyword evidence="4" id="KW-0238">DNA-binding</keyword>
<feature type="region of interest" description="Disordered" evidence="6">
    <location>
        <begin position="208"/>
        <end position="248"/>
    </location>
</feature>
<dbReference type="InterPro" id="IPR013325">
    <property type="entry name" value="RNA_pol_sigma_r2"/>
</dbReference>
<dbReference type="InterPro" id="IPR007627">
    <property type="entry name" value="RNA_pol_sigma70_r2"/>
</dbReference>
<sequence length="358" mass="39436">MTVTDTTTRPASEAERPVVAIVDAARGGDREAFGVLYARYRPQIYTYLWRRTHDRELSEDLTADVFVRALARIEAFTWRGSDFGAWLATIARNLLLDHYKSFRHRREVATGDMRDQDLAVGDVGEQVTEQLAKADVLAELRKALGGLTPDQWQCLWLRYWHDLPFGEIGQRMDRSTFAVKMLKERALQNLSAPEIKAALLNAASSSPSQACAAPQTSPRIPSPRRTAPSPHLDSGRTRPMATDAMPATLPPLTASQAVALVLLRDGLTERSITHRTSIGGDTLYRLAAAHGITAPHGTVEGHRCHEAASTDPCDGCSLADSREQARALARQRKTITSLPYALRRQVSTARTGYRKAAG</sequence>